<name>A0ABX8R9T5_9ACTN</name>
<organism evidence="4 5">
    <name type="scientific">Actinomadura graeca</name>
    <dbReference type="NCBI Taxonomy" id="2750812"/>
    <lineage>
        <taxon>Bacteria</taxon>
        <taxon>Bacillati</taxon>
        <taxon>Actinomycetota</taxon>
        <taxon>Actinomycetes</taxon>
        <taxon>Streptosporangiales</taxon>
        <taxon>Thermomonosporaceae</taxon>
        <taxon>Actinomadura</taxon>
    </lineage>
</organism>
<dbReference type="InterPro" id="IPR000551">
    <property type="entry name" value="MerR-type_HTH_dom"/>
</dbReference>
<dbReference type="SUPFAM" id="SSF46955">
    <property type="entry name" value="Putative DNA-binding domain"/>
    <property type="match status" value="1"/>
</dbReference>
<evidence type="ECO:0000313" key="5">
    <source>
        <dbReference type="Proteomes" id="UP001049518"/>
    </source>
</evidence>
<protein>
    <submittedName>
        <fullName evidence="4">MerR family transcriptional regulator</fullName>
    </submittedName>
</protein>
<feature type="compositionally biased region" description="Polar residues" evidence="2">
    <location>
        <begin position="15"/>
        <end position="25"/>
    </location>
</feature>
<dbReference type="Gene3D" id="1.10.1660.10">
    <property type="match status" value="1"/>
</dbReference>
<dbReference type="InterPro" id="IPR009061">
    <property type="entry name" value="DNA-bd_dom_put_sf"/>
</dbReference>
<dbReference type="SMART" id="SM00422">
    <property type="entry name" value="HTH_MERR"/>
    <property type="match status" value="1"/>
</dbReference>
<keyword evidence="5" id="KW-1185">Reference proteome</keyword>
<evidence type="ECO:0000259" key="3">
    <source>
        <dbReference type="SMART" id="SM00422"/>
    </source>
</evidence>
<evidence type="ECO:0000256" key="1">
    <source>
        <dbReference type="SAM" id="Coils"/>
    </source>
</evidence>
<accession>A0ABX8R9T5</accession>
<proteinExistence type="predicted"/>
<evidence type="ECO:0000313" key="4">
    <source>
        <dbReference type="EMBL" id="QXJ26737.1"/>
    </source>
</evidence>
<reference evidence="4" key="1">
    <citation type="submission" date="2020-07" db="EMBL/GenBank/DDBJ databases">
        <authorList>
            <person name="Tarantini F.S."/>
            <person name="Hong K.W."/>
            <person name="Chan K.G."/>
        </authorList>
    </citation>
    <scope>NUCLEOTIDE SEQUENCE</scope>
    <source>
        <strain evidence="4">32-07</strain>
    </source>
</reference>
<feature type="domain" description="HTH merR-type" evidence="3">
    <location>
        <begin position="67"/>
        <end position="135"/>
    </location>
</feature>
<keyword evidence="1" id="KW-0175">Coiled coil</keyword>
<dbReference type="EMBL" id="CP059572">
    <property type="protein sequence ID" value="QXJ26737.1"/>
    <property type="molecule type" value="Genomic_DNA"/>
</dbReference>
<evidence type="ECO:0000256" key="2">
    <source>
        <dbReference type="SAM" id="MobiDB-lite"/>
    </source>
</evidence>
<dbReference type="Proteomes" id="UP001049518">
    <property type="component" value="Chromosome"/>
</dbReference>
<sequence>MAPAPLWRRGPSFPRNASGTYTYDTTEGFVRAPQPSGFGTHPAQEGPDTGLDSRLDDKLDDEDYPAYSMGRAAEILGVTPGFLRGLDVAKLFVPQRSPGGHRRYSRYQLRLAQRARDLVDQGTALEAACRIIILEDQLAEAQRINTQLQQRISQDTERD</sequence>
<dbReference type="Pfam" id="PF13411">
    <property type="entry name" value="MerR_1"/>
    <property type="match status" value="1"/>
</dbReference>
<feature type="region of interest" description="Disordered" evidence="2">
    <location>
        <begin position="1"/>
        <end position="62"/>
    </location>
</feature>
<feature type="coiled-coil region" evidence="1">
    <location>
        <begin position="131"/>
        <end position="158"/>
    </location>
</feature>
<gene>
    <name evidence="4" type="ORF">AGRA3207_005121</name>
</gene>